<protein>
    <submittedName>
        <fullName evidence="2">Uncharacterized protein AlNc14C210G8912</fullName>
    </submittedName>
    <submittedName>
        <fullName evidence="3">Uncharacterized protein AlNc14C219G9081</fullName>
    </submittedName>
</protein>
<organism evidence="2">
    <name type="scientific">Albugo laibachii Nc14</name>
    <dbReference type="NCBI Taxonomy" id="890382"/>
    <lineage>
        <taxon>Eukaryota</taxon>
        <taxon>Sar</taxon>
        <taxon>Stramenopiles</taxon>
        <taxon>Oomycota</taxon>
        <taxon>Peronosporomycetes</taxon>
        <taxon>Albuginales</taxon>
        <taxon>Albuginaceae</taxon>
        <taxon>Albugo</taxon>
    </lineage>
</organism>
<proteinExistence type="predicted"/>
<reference evidence="2" key="2">
    <citation type="submission" date="2011-02" db="EMBL/GenBank/DDBJ databases">
        <authorList>
            <person name="MacLean D."/>
        </authorList>
    </citation>
    <scope>NUCLEOTIDE SEQUENCE</scope>
</reference>
<dbReference type="AlphaFoldDB" id="F0WRA5"/>
<name>F0WRA5_9STRA</name>
<evidence type="ECO:0000313" key="2">
    <source>
        <dbReference type="EMBL" id="CCA23867.1"/>
    </source>
</evidence>
<gene>
    <name evidence="2" type="primary">AlNc14C210G8912</name>
    <name evidence="3" type="synonym">AlNc14C219G9081</name>
    <name evidence="2" type="ORF">ALNC14_100110</name>
    <name evidence="3" type="ORF">ALNC14_101960</name>
</gene>
<evidence type="ECO:0000256" key="1">
    <source>
        <dbReference type="SAM" id="MobiDB-lite"/>
    </source>
</evidence>
<reference evidence="2" key="1">
    <citation type="journal article" date="2011" name="PLoS Biol.">
        <title>Gene gain and loss during evolution of obligate parasitism in the white rust pathogen of Arabidopsis thaliana.</title>
        <authorList>
            <person name="Kemen E."/>
            <person name="Gardiner A."/>
            <person name="Schultz-Larsen T."/>
            <person name="Kemen A.C."/>
            <person name="Balmuth A.L."/>
            <person name="Robert-Seilaniantz A."/>
            <person name="Bailey K."/>
            <person name="Holub E."/>
            <person name="Studholme D.J."/>
            <person name="Maclean D."/>
            <person name="Jones J.D."/>
        </authorList>
    </citation>
    <scope>NUCLEOTIDE SEQUENCE</scope>
</reference>
<dbReference type="EMBL" id="FR824255">
    <property type="protein sequence ID" value="CCA23867.1"/>
    <property type="molecule type" value="Genomic_DNA"/>
</dbReference>
<accession>F0WRA5</accession>
<sequence length="189" mass="21650">MAAHELAHQEAQQVNYLPGEVEQRPRFSSLARWGMFEGKTQETDDEAMEANPMETPQKETSTTLITTGGYMPRPPIYKSASQSHKRAVMDAYLAYERTVQVMIQSTGIQIFRMTVGACIEHKTMVRICKHELMRSESKLTEADWMRYFVEAKASDNSRSLSLKKAMKNLQMRQEHDGKNPEWIALSETS</sequence>
<dbReference type="HOGENOM" id="CLU_1436841_0_0_1"/>
<feature type="region of interest" description="Disordered" evidence="1">
    <location>
        <begin position="40"/>
        <end position="68"/>
    </location>
</feature>
<dbReference type="EMBL" id="FR824264">
    <property type="protein sequence ID" value="CCA24052.1"/>
    <property type="molecule type" value="Genomic_DNA"/>
</dbReference>
<evidence type="ECO:0000313" key="3">
    <source>
        <dbReference type="EMBL" id="CCA24052.1"/>
    </source>
</evidence>